<dbReference type="PANTHER" id="PTHR22749">
    <property type="entry name" value="RIBOFLAVIN KINASE/FMN ADENYLYLTRANSFERASE"/>
    <property type="match status" value="1"/>
</dbReference>
<evidence type="ECO:0000256" key="10">
    <source>
        <dbReference type="ARBA" id="ARBA00022840"/>
    </source>
</evidence>
<keyword evidence="3 14" id="KW-0285">Flavoprotein</keyword>
<dbReference type="SMART" id="SM00904">
    <property type="entry name" value="Flavokinase"/>
    <property type="match status" value="1"/>
</dbReference>
<evidence type="ECO:0000313" key="17">
    <source>
        <dbReference type="Proteomes" id="UP000886891"/>
    </source>
</evidence>
<evidence type="ECO:0000256" key="1">
    <source>
        <dbReference type="ARBA" id="ARBA00004726"/>
    </source>
</evidence>
<keyword evidence="5 14" id="KW-0808">Transferase</keyword>
<dbReference type="PIRSF" id="PIRSF004491">
    <property type="entry name" value="FAD_Synth"/>
    <property type="match status" value="1"/>
</dbReference>
<evidence type="ECO:0000256" key="3">
    <source>
        <dbReference type="ARBA" id="ARBA00022630"/>
    </source>
</evidence>
<evidence type="ECO:0000256" key="14">
    <source>
        <dbReference type="PIRNR" id="PIRNR004491"/>
    </source>
</evidence>
<dbReference type="InterPro" id="IPR015864">
    <property type="entry name" value="FAD_synthase"/>
</dbReference>
<sequence length="294" mass="32195">MTQKKTIVALGYFDCLHRGHRKLIETCQRIAAENGAIPTVFTFDDGFLYAIHPGAKNIYTLKERVRLLKEIGIDEVLVGQSDASFFGQSGEDFLASIVSDRKVSGFVAGADFRYGKGAEQSVEDLCRWGKKNGYSVEIVDLIAENGIKISSRDIRRLIAAGDLPRANQLLGAPYRVWGHVIHGRGVGKGYGVPTANIGVEANKLLPASGVYETKVAVGDARYRGLTNIGAQPTFGVEQLAVETLLLDFEGDLYGQEICLTFVQKIRDIRKFESKEALKEQIGQDIALIRGGKES</sequence>
<reference evidence="16" key="2">
    <citation type="journal article" date="2021" name="PeerJ">
        <title>Extensive microbial diversity within the chicken gut microbiome revealed by metagenomics and culture.</title>
        <authorList>
            <person name="Gilroy R."/>
            <person name="Ravi A."/>
            <person name="Getino M."/>
            <person name="Pursley I."/>
            <person name="Horton D.L."/>
            <person name="Alikhan N.F."/>
            <person name="Baker D."/>
            <person name="Gharbi K."/>
            <person name="Hall N."/>
            <person name="Watson M."/>
            <person name="Adriaenssens E.M."/>
            <person name="Foster-Nyarko E."/>
            <person name="Jarju S."/>
            <person name="Secka A."/>
            <person name="Antonio M."/>
            <person name="Oren A."/>
            <person name="Chaudhuri R.R."/>
            <person name="La Ragione R."/>
            <person name="Hildebrand F."/>
            <person name="Pallen M.J."/>
        </authorList>
    </citation>
    <scope>NUCLEOTIDE SEQUENCE</scope>
    <source>
        <strain evidence="16">23406</strain>
    </source>
</reference>
<comment type="catalytic activity">
    <reaction evidence="13 14">
        <text>FMN + ATP + H(+) = FAD + diphosphate</text>
        <dbReference type="Rhea" id="RHEA:17237"/>
        <dbReference type="ChEBI" id="CHEBI:15378"/>
        <dbReference type="ChEBI" id="CHEBI:30616"/>
        <dbReference type="ChEBI" id="CHEBI:33019"/>
        <dbReference type="ChEBI" id="CHEBI:57692"/>
        <dbReference type="ChEBI" id="CHEBI:58210"/>
        <dbReference type="EC" id="2.7.7.2"/>
    </reaction>
</comment>
<keyword evidence="10 14" id="KW-0067">ATP-binding</keyword>
<comment type="catalytic activity">
    <reaction evidence="12 14">
        <text>riboflavin + ATP = FMN + ADP + H(+)</text>
        <dbReference type="Rhea" id="RHEA:14357"/>
        <dbReference type="ChEBI" id="CHEBI:15378"/>
        <dbReference type="ChEBI" id="CHEBI:30616"/>
        <dbReference type="ChEBI" id="CHEBI:57986"/>
        <dbReference type="ChEBI" id="CHEBI:58210"/>
        <dbReference type="ChEBI" id="CHEBI:456216"/>
        <dbReference type="EC" id="2.7.1.26"/>
    </reaction>
</comment>
<feature type="domain" description="Riboflavin kinase" evidence="15">
    <location>
        <begin position="169"/>
        <end position="293"/>
    </location>
</feature>
<keyword evidence="9 14" id="KW-0274">FAD</keyword>
<gene>
    <name evidence="16" type="ORF">IAB14_03010</name>
</gene>
<evidence type="ECO:0000256" key="5">
    <source>
        <dbReference type="ARBA" id="ARBA00022679"/>
    </source>
</evidence>
<dbReference type="Proteomes" id="UP000886891">
    <property type="component" value="Unassembled WGS sequence"/>
</dbReference>
<comment type="pathway">
    <text evidence="2 14">Cofactor biosynthesis; FMN biosynthesis; FMN from riboflavin (ATP route): step 1/1.</text>
</comment>
<evidence type="ECO:0000313" key="16">
    <source>
        <dbReference type="EMBL" id="HIV00069.1"/>
    </source>
</evidence>
<evidence type="ECO:0000256" key="2">
    <source>
        <dbReference type="ARBA" id="ARBA00005201"/>
    </source>
</evidence>
<comment type="similarity">
    <text evidence="14">Belongs to the ribF family.</text>
</comment>
<dbReference type="InterPro" id="IPR004821">
    <property type="entry name" value="Cyt_trans-like"/>
</dbReference>
<evidence type="ECO:0000256" key="12">
    <source>
        <dbReference type="ARBA" id="ARBA00047880"/>
    </source>
</evidence>
<dbReference type="InterPro" id="IPR023468">
    <property type="entry name" value="Riboflavin_kinase"/>
</dbReference>
<evidence type="ECO:0000256" key="8">
    <source>
        <dbReference type="ARBA" id="ARBA00022777"/>
    </source>
</evidence>
<dbReference type="GO" id="GO:0009231">
    <property type="term" value="P:riboflavin biosynthetic process"/>
    <property type="evidence" value="ECO:0007669"/>
    <property type="project" value="InterPro"/>
</dbReference>
<dbReference type="Gene3D" id="2.40.30.30">
    <property type="entry name" value="Riboflavin kinase-like"/>
    <property type="match status" value="1"/>
</dbReference>
<dbReference type="NCBIfam" id="NF004162">
    <property type="entry name" value="PRK05627.1-5"/>
    <property type="match status" value="1"/>
</dbReference>
<dbReference type="CDD" id="cd02064">
    <property type="entry name" value="FAD_synthetase_N"/>
    <property type="match status" value="1"/>
</dbReference>
<dbReference type="GO" id="GO:0003919">
    <property type="term" value="F:FMN adenylyltransferase activity"/>
    <property type="evidence" value="ECO:0007669"/>
    <property type="project" value="UniProtKB-UniRule"/>
</dbReference>
<dbReference type="InterPro" id="IPR002606">
    <property type="entry name" value="Riboflavin_kinase_bac"/>
</dbReference>
<dbReference type="Pfam" id="PF01687">
    <property type="entry name" value="Flavokinase"/>
    <property type="match status" value="1"/>
</dbReference>
<dbReference type="Gene3D" id="3.40.50.620">
    <property type="entry name" value="HUPs"/>
    <property type="match status" value="1"/>
</dbReference>
<dbReference type="GO" id="GO:0008531">
    <property type="term" value="F:riboflavin kinase activity"/>
    <property type="evidence" value="ECO:0007669"/>
    <property type="project" value="UniProtKB-UniRule"/>
</dbReference>
<dbReference type="GO" id="GO:0006747">
    <property type="term" value="P:FAD biosynthetic process"/>
    <property type="evidence" value="ECO:0007669"/>
    <property type="project" value="UniProtKB-UniRule"/>
</dbReference>
<dbReference type="EMBL" id="DVOH01000022">
    <property type="protein sequence ID" value="HIV00069.1"/>
    <property type="molecule type" value="Genomic_DNA"/>
</dbReference>
<evidence type="ECO:0000259" key="15">
    <source>
        <dbReference type="SMART" id="SM00904"/>
    </source>
</evidence>
<protein>
    <recommendedName>
        <fullName evidence="14">Riboflavin biosynthesis protein</fullName>
    </recommendedName>
    <domain>
        <recommendedName>
            <fullName evidence="14">Riboflavin kinase</fullName>
            <ecNumber evidence="14">2.7.1.26</ecNumber>
        </recommendedName>
        <alternativeName>
            <fullName evidence="14">Flavokinase</fullName>
        </alternativeName>
    </domain>
    <domain>
        <recommendedName>
            <fullName evidence="14">FMN adenylyltransferase</fullName>
            <ecNumber evidence="14">2.7.7.2</ecNumber>
        </recommendedName>
        <alternativeName>
            <fullName evidence="14">FAD pyrophosphorylase</fullName>
        </alternativeName>
        <alternativeName>
            <fullName evidence="14">FAD synthase</fullName>
        </alternativeName>
    </domain>
</protein>
<keyword evidence="8 14" id="KW-0418">Kinase</keyword>
<dbReference type="AlphaFoldDB" id="A0A9D1SXD9"/>
<comment type="pathway">
    <text evidence="1 14">Cofactor biosynthesis; FAD biosynthesis; FAD from FMN: step 1/1.</text>
</comment>
<evidence type="ECO:0000256" key="6">
    <source>
        <dbReference type="ARBA" id="ARBA00022695"/>
    </source>
</evidence>
<organism evidence="16 17">
    <name type="scientific">Candidatus Stercoripulliclostridium merdipullorum</name>
    <dbReference type="NCBI Taxonomy" id="2840952"/>
    <lineage>
        <taxon>Bacteria</taxon>
        <taxon>Bacillati</taxon>
        <taxon>Bacillota</taxon>
        <taxon>Clostridia</taxon>
        <taxon>Eubacteriales</taxon>
        <taxon>Candidatus Stercoripulliclostridium</taxon>
    </lineage>
</organism>
<dbReference type="GO" id="GO:0005524">
    <property type="term" value="F:ATP binding"/>
    <property type="evidence" value="ECO:0007669"/>
    <property type="project" value="UniProtKB-UniRule"/>
</dbReference>
<dbReference type="InterPro" id="IPR014729">
    <property type="entry name" value="Rossmann-like_a/b/a_fold"/>
</dbReference>
<dbReference type="NCBIfam" id="TIGR00125">
    <property type="entry name" value="cyt_tran_rel"/>
    <property type="match status" value="1"/>
</dbReference>
<dbReference type="NCBIfam" id="TIGR00083">
    <property type="entry name" value="ribF"/>
    <property type="match status" value="1"/>
</dbReference>
<dbReference type="EC" id="2.7.7.2" evidence="14"/>
<keyword evidence="11" id="KW-0511">Multifunctional enzyme</keyword>
<keyword evidence="4 14" id="KW-0288">FMN</keyword>
<reference evidence="16" key="1">
    <citation type="submission" date="2020-10" db="EMBL/GenBank/DDBJ databases">
        <authorList>
            <person name="Gilroy R."/>
        </authorList>
    </citation>
    <scope>NUCLEOTIDE SEQUENCE</scope>
    <source>
        <strain evidence="16">23406</strain>
    </source>
</reference>
<accession>A0A9D1SXD9</accession>
<comment type="caution">
    <text evidence="16">The sequence shown here is derived from an EMBL/GenBank/DDBJ whole genome shotgun (WGS) entry which is preliminary data.</text>
</comment>
<dbReference type="SUPFAM" id="SSF82114">
    <property type="entry name" value="Riboflavin kinase-like"/>
    <property type="match status" value="1"/>
</dbReference>
<dbReference type="PANTHER" id="PTHR22749:SF6">
    <property type="entry name" value="RIBOFLAVIN KINASE"/>
    <property type="match status" value="1"/>
</dbReference>
<evidence type="ECO:0000256" key="7">
    <source>
        <dbReference type="ARBA" id="ARBA00022741"/>
    </source>
</evidence>
<evidence type="ECO:0000256" key="11">
    <source>
        <dbReference type="ARBA" id="ARBA00023268"/>
    </source>
</evidence>
<keyword evidence="7 14" id="KW-0547">Nucleotide-binding</keyword>
<dbReference type="SUPFAM" id="SSF52374">
    <property type="entry name" value="Nucleotidylyl transferase"/>
    <property type="match status" value="1"/>
</dbReference>
<evidence type="ECO:0000256" key="9">
    <source>
        <dbReference type="ARBA" id="ARBA00022827"/>
    </source>
</evidence>
<keyword evidence="6 14" id="KW-0548">Nucleotidyltransferase</keyword>
<dbReference type="EC" id="2.7.1.26" evidence="14"/>
<name>A0A9D1SXD9_9FIRM</name>
<evidence type="ECO:0000256" key="4">
    <source>
        <dbReference type="ARBA" id="ARBA00022643"/>
    </source>
</evidence>
<dbReference type="InterPro" id="IPR015865">
    <property type="entry name" value="Riboflavin_kinase_bac/euk"/>
</dbReference>
<dbReference type="InterPro" id="IPR023465">
    <property type="entry name" value="Riboflavin_kinase_dom_sf"/>
</dbReference>
<proteinExistence type="inferred from homology"/>
<dbReference type="GO" id="GO:0009398">
    <property type="term" value="P:FMN biosynthetic process"/>
    <property type="evidence" value="ECO:0007669"/>
    <property type="project" value="UniProtKB-UniRule"/>
</dbReference>
<dbReference type="Pfam" id="PF06574">
    <property type="entry name" value="FAD_syn"/>
    <property type="match status" value="1"/>
</dbReference>
<evidence type="ECO:0000256" key="13">
    <source>
        <dbReference type="ARBA" id="ARBA00049494"/>
    </source>
</evidence>